<accession>A0AAP0WX96</accession>
<evidence type="ECO:0000259" key="3">
    <source>
        <dbReference type="Pfam" id="PF03468"/>
    </source>
</evidence>
<name>A0AAP0WX96_LIQFO</name>
<keyword evidence="1" id="KW-0175">Coiled coil</keyword>
<evidence type="ECO:0000256" key="2">
    <source>
        <dbReference type="ARBA" id="ARBA00023158"/>
    </source>
</evidence>
<reference evidence="5 6" key="1">
    <citation type="journal article" date="2024" name="Plant J.">
        <title>Genome sequences and population genomics reveal climatic adaptation and genomic divergence between two closely related sweetgum species.</title>
        <authorList>
            <person name="Xu W.Q."/>
            <person name="Ren C.Q."/>
            <person name="Zhang X.Y."/>
            <person name="Comes H.P."/>
            <person name="Liu X.H."/>
            <person name="Li Y.G."/>
            <person name="Kettle C.J."/>
            <person name="Jalonen R."/>
            <person name="Gaisberger H."/>
            <person name="Ma Y.Z."/>
            <person name="Qiu Y.X."/>
        </authorList>
    </citation>
    <scope>NUCLEOTIDE SEQUENCE [LARGE SCALE GENOMIC DNA]</scope>
    <source>
        <strain evidence="5">Hangzhou</strain>
    </source>
</reference>
<organism evidence="5 6">
    <name type="scientific">Liquidambar formosana</name>
    <name type="common">Formosan gum</name>
    <dbReference type="NCBI Taxonomy" id="63359"/>
    <lineage>
        <taxon>Eukaryota</taxon>
        <taxon>Viridiplantae</taxon>
        <taxon>Streptophyta</taxon>
        <taxon>Embryophyta</taxon>
        <taxon>Tracheophyta</taxon>
        <taxon>Spermatophyta</taxon>
        <taxon>Magnoliopsida</taxon>
        <taxon>eudicotyledons</taxon>
        <taxon>Gunneridae</taxon>
        <taxon>Pentapetalae</taxon>
        <taxon>Saxifragales</taxon>
        <taxon>Altingiaceae</taxon>
        <taxon>Liquidambar</taxon>
    </lineage>
</organism>
<keyword evidence="2" id="KW-0943">RNA-mediated gene silencing</keyword>
<feature type="domain" description="Zinc finger-XS" evidence="4">
    <location>
        <begin position="43"/>
        <end position="85"/>
    </location>
</feature>
<evidence type="ECO:0000256" key="1">
    <source>
        <dbReference type="ARBA" id="ARBA00023054"/>
    </source>
</evidence>
<dbReference type="InterPro" id="IPR005380">
    <property type="entry name" value="XS_domain"/>
</dbReference>
<dbReference type="GO" id="GO:0080188">
    <property type="term" value="P:gene silencing by siRNA-directed DNA methylation"/>
    <property type="evidence" value="ECO:0007669"/>
    <property type="project" value="InterPro"/>
</dbReference>
<keyword evidence="6" id="KW-1185">Reference proteome</keyword>
<dbReference type="Pfam" id="PF03468">
    <property type="entry name" value="XS"/>
    <property type="match status" value="1"/>
</dbReference>
<evidence type="ECO:0000259" key="4">
    <source>
        <dbReference type="Pfam" id="PF03470"/>
    </source>
</evidence>
<dbReference type="Pfam" id="PF03470">
    <property type="entry name" value="zf-XS"/>
    <property type="match status" value="1"/>
</dbReference>
<proteinExistence type="predicted"/>
<dbReference type="EMBL" id="JBBPBK010000008">
    <property type="protein sequence ID" value="KAK9279323.1"/>
    <property type="molecule type" value="Genomic_DNA"/>
</dbReference>
<dbReference type="InterPro" id="IPR038588">
    <property type="entry name" value="XS_domain_sf"/>
</dbReference>
<evidence type="ECO:0000313" key="6">
    <source>
        <dbReference type="Proteomes" id="UP001415857"/>
    </source>
</evidence>
<dbReference type="Proteomes" id="UP001415857">
    <property type="component" value="Unassembled WGS sequence"/>
</dbReference>
<gene>
    <name evidence="5" type="ORF">L1049_013002</name>
</gene>
<feature type="domain" description="XS" evidence="3">
    <location>
        <begin position="115"/>
        <end position="206"/>
    </location>
</feature>
<dbReference type="Gene3D" id="3.30.70.2890">
    <property type="entry name" value="XS domain"/>
    <property type="match status" value="1"/>
</dbReference>
<dbReference type="AlphaFoldDB" id="A0AAP0WX96"/>
<evidence type="ECO:0008006" key="7">
    <source>
        <dbReference type="Google" id="ProtNLM"/>
    </source>
</evidence>
<dbReference type="InterPro" id="IPR005381">
    <property type="entry name" value="Znf-XS_domain"/>
</dbReference>
<dbReference type="PANTHER" id="PTHR21596:SF65">
    <property type="entry name" value="PROTEIN INVOLVED IN DE NOVO 2-RELATED"/>
    <property type="match status" value="1"/>
</dbReference>
<evidence type="ECO:0000313" key="5">
    <source>
        <dbReference type="EMBL" id="KAK9279323.1"/>
    </source>
</evidence>
<protein>
    <recommendedName>
        <fullName evidence="7">XS domain-containing protein</fullName>
    </recommendedName>
</protein>
<dbReference type="InterPro" id="IPR045177">
    <property type="entry name" value="FDM1-5/IDN2"/>
</dbReference>
<comment type="caution">
    <text evidence="5">The sequence shown here is derived from an EMBL/GenBank/DDBJ whole genome shotgun (WGS) entry which is preliminary data.</text>
</comment>
<dbReference type="PANTHER" id="PTHR21596">
    <property type="entry name" value="RIBONUCLEASE P SUBUNIT P38"/>
    <property type="match status" value="1"/>
</dbReference>
<sequence length="219" mass="25124">MSHSSEEETDVSESELDDYKDKCYSQLKNKRLKVKMTDTIFRCPYCPGKKKQDYLYKDLLQHASGIGRGSQSRSTKEKARHLALVKYMERYLASKGPSQPTPKTGPPKGNDTNGLFVWPWVGIVRNITVEWKDGRYVGESGTRLRDDLATQGFNPVRVHPLWSYRGHSGCAIVEFNRDWPGFTNAIMFEKAFEADHRGKRDWETCKAPWREVVWLGCAG</sequence>